<dbReference type="EMBL" id="CP041345">
    <property type="protein sequence ID" value="QKG79818.1"/>
    <property type="molecule type" value="Genomic_DNA"/>
</dbReference>
<sequence>MNNFEFYNPVKILFGEGQIENISKELAPYKTILLTYGGGSIKRNGVYEKVMSALKGKTIIEFGGIEPNPRYETLIKAVELARQTNVDFILAVGGGSVIDGSKFIAAAIPFNDEPWNIVSKGIKVEKAIPLGTVLTLPATGSEMNAGAVISRFETKEKFAFGSPAVFPKFSVLDPTVTYSLPQRQVVNGIVDAFAHVLEQYLTYPVNAHIQDRFAEGILKTLIEVGPKTLKNSNDYELRANFMWSCTMALNGLIATGVPTDWATHMIGHELTALFGLDHAVTLAIVYPALLKIVFEEKKEKLRQYAIRVWEFPDEEIAALKAIDRTEQFFRELGIKTRLPEHRISFEDIKPIIDRFAKRGWKLGENKSITSDVVEQILKKALEEYQ</sequence>
<dbReference type="Proteomes" id="UP000500961">
    <property type="component" value="Chromosome"/>
</dbReference>
<dbReference type="FunFam" id="3.40.50.1970:FF:000003">
    <property type="entry name" value="Alcohol dehydrogenase, iron-containing"/>
    <property type="match status" value="1"/>
</dbReference>
<dbReference type="KEGG" id="ttz:FHG85_05945"/>
<dbReference type="RefSeq" id="WP_173073951.1">
    <property type="nucleotide sequence ID" value="NZ_CP041345.1"/>
</dbReference>
<dbReference type="InterPro" id="IPR001670">
    <property type="entry name" value="ADH_Fe/GldA"/>
</dbReference>
<dbReference type="PROSITE" id="PS00060">
    <property type="entry name" value="ADH_IRON_2"/>
    <property type="match status" value="1"/>
</dbReference>
<reference evidence="5 6" key="1">
    <citation type="submission" date="2019-07" db="EMBL/GenBank/DDBJ databases">
        <title>Thalassofilum flectens gen. nov., sp. nov., a novel moderate thermophilic anaerobe from a shallow sea hot spring in Kunashir Island (Russia), representing a new family in the order Bacteroidales, and proposal of Thalassofilacea fam. nov.</title>
        <authorList>
            <person name="Kochetkova T.V."/>
            <person name="Podosokorskaya O.A."/>
            <person name="Novikov A."/>
            <person name="Elcheninov A.G."/>
            <person name="Toshchakov S.V."/>
            <person name="Kublanov I.V."/>
        </authorList>
    </citation>
    <scope>NUCLEOTIDE SEQUENCE [LARGE SCALE GENOMIC DNA]</scope>
    <source>
        <strain evidence="5 6">38-H</strain>
    </source>
</reference>
<feature type="domain" description="Alcohol dehydrogenase iron-type/glycerol dehydrogenase GldA" evidence="3">
    <location>
        <begin position="9"/>
        <end position="174"/>
    </location>
</feature>
<dbReference type="CDD" id="cd08187">
    <property type="entry name" value="BDH"/>
    <property type="match status" value="1"/>
</dbReference>
<evidence type="ECO:0000256" key="2">
    <source>
        <dbReference type="ARBA" id="ARBA00023002"/>
    </source>
</evidence>
<dbReference type="Gene3D" id="3.40.50.1970">
    <property type="match status" value="1"/>
</dbReference>
<dbReference type="AlphaFoldDB" id="A0A7D4BE86"/>
<evidence type="ECO:0000313" key="6">
    <source>
        <dbReference type="Proteomes" id="UP000500961"/>
    </source>
</evidence>
<dbReference type="InterPro" id="IPR018211">
    <property type="entry name" value="ADH_Fe_CS"/>
</dbReference>
<keyword evidence="2" id="KW-0560">Oxidoreductase</keyword>
<dbReference type="SUPFAM" id="SSF56796">
    <property type="entry name" value="Dehydroquinate synthase-like"/>
    <property type="match status" value="1"/>
</dbReference>
<evidence type="ECO:0000259" key="3">
    <source>
        <dbReference type="Pfam" id="PF00465"/>
    </source>
</evidence>
<gene>
    <name evidence="5" type="ORF">FHG85_05945</name>
</gene>
<dbReference type="GO" id="GO:1990362">
    <property type="term" value="F:butanol dehydrogenase (NAD+) activity"/>
    <property type="evidence" value="ECO:0007669"/>
    <property type="project" value="InterPro"/>
</dbReference>
<accession>A0A7D4BE86</accession>
<dbReference type="GO" id="GO:0005829">
    <property type="term" value="C:cytosol"/>
    <property type="evidence" value="ECO:0007669"/>
    <property type="project" value="TreeGrafter"/>
</dbReference>
<organism evidence="5 6">
    <name type="scientific">Tenuifilum thalassicum</name>
    <dbReference type="NCBI Taxonomy" id="2590900"/>
    <lineage>
        <taxon>Bacteria</taxon>
        <taxon>Pseudomonadati</taxon>
        <taxon>Bacteroidota</taxon>
        <taxon>Bacteroidia</taxon>
        <taxon>Bacteroidales</taxon>
        <taxon>Tenuifilaceae</taxon>
        <taxon>Tenuifilum</taxon>
    </lineage>
</organism>
<proteinExistence type="inferred from homology"/>
<dbReference type="Pfam" id="PF25137">
    <property type="entry name" value="ADH_Fe_C"/>
    <property type="match status" value="1"/>
</dbReference>
<dbReference type="PANTHER" id="PTHR43633">
    <property type="entry name" value="ALCOHOL DEHYDROGENASE YQHD"/>
    <property type="match status" value="1"/>
</dbReference>
<dbReference type="Gene3D" id="1.20.1090.10">
    <property type="entry name" value="Dehydroquinate synthase-like - alpha domain"/>
    <property type="match status" value="1"/>
</dbReference>
<keyword evidence="6" id="KW-1185">Reference proteome</keyword>
<dbReference type="GO" id="GO:0008106">
    <property type="term" value="F:alcohol dehydrogenase (NADP+) activity"/>
    <property type="evidence" value="ECO:0007669"/>
    <property type="project" value="TreeGrafter"/>
</dbReference>
<comment type="similarity">
    <text evidence="1">Belongs to the iron-containing alcohol dehydrogenase family.</text>
</comment>
<evidence type="ECO:0000259" key="4">
    <source>
        <dbReference type="Pfam" id="PF25137"/>
    </source>
</evidence>
<dbReference type="Pfam" id="PF00465">
    <property type="entry name" value="Fe-ADH"/>
    <property type="match status" value="1"/>
</dbReference>
<dbReference type="PANTHER" id="PTHR43633:SF1">
    <property type="entry name" value="ALCOHOL DEHYDROGENASE YQHD"/>
    <property type="match status" value="1"/>
</dbReference>
<dbReference type="PROSITE" id="PS00913">
    <property type="entry name" value="ADH_IRON_1"/>
    <property type="match status" value="1"/>
</dbReference>
<evidence type="ECO:0000256" key="1">
    <source>
        <dbReference type="ARBA" id="ARBA00007358"/>
    </source>
</evidence>
<dbReference type="InterPro" id="IPR056798">
    <property type="entry name" value="ADH_Fe_C"/>
</dbReference>
<protein>
    <submittedName>
        <fullName evidence="5">Iron-containing alcohol dehydrogenase</fullName>
    </submittedName>
</protein>
<feature type="domain" description="Fe-containing alcohol dehydrogenase-like C-terminal" evidence="4">
    <location>
        <begin position="186"/>
        <end position="381"/>
    </location>
</feature>
<dbReference type="GO" id="GO:1990002">
    <property type="term" value="F:methylglyoxal reductase (NADPH) (acetol producing) activity"/>
    <property type="evidence" value="ECO:0007669"/>
    <property type="project" value="TreeGrafter"/>
</dbReference>
<dbReference type="GO" id="GO:0046872">
    <property type="term" value="F:metal ion binding"/>
    <property type="evidence" value="ECO:0007669"/>
    <property type="project" value="InterPro"/>
</dbReference>
<evidence type="ECO:0000313" key="5">
    <source>
        <dbReference type="EMBL" id="QKG79818.1"/>
    </source>
</evidence>
<name>A0A7D4BE86_9BACT</name>
<dbReference type="InterPro" id="IPR044731">
    <property type="entry name" value="BDH-like"/>
</dbReference>